<protein>
    <submittedName>
        <fullName evidence="2">Uncharacterized protein</fullName>
    </submittedName>
</protein>
<feature type="region of interest" description="Disordered" evidence="1">
    <location>
        <begin position="1"/>
        <end position="77"/>
    </location>
</feature>
<keyword evidence="3" id="KW-1185">Reference proteome</keyword>
<dbReference type="EMBL" id="CYGV01001204">
    <property type="protein sequence ID" value="CUA70935.1"/>
    <property type="molecule type" value="Genomic_DNA"/>
</dbReference>
<reference evidence="2 3" key="1">
    <citation type="submission" date="2015-07" db="EMBL/GenBank/DDBJ databases">
        <authorList>
            <person name="Noorani M."/>
        </authorList>
    </citation>
    <scope>NUCLEOTIDE SEQUENCE [LARGE SCALE GENOMIC DNA]</scope>
    <source>
        <strain evidence="2">BBA 69670</strain>
    </source>
</reference>
<proteinExistence type="predicted"/>
<dbReference type="AlphaFoldDB" id="A0A0K6FXE9"/>
<organism evidence="2 3">
    <name type="scientific">Rhizoctonia solani</name>
    <dbReference type="NCBI Taxonomy" id="456999"/>
    <lineage>
        <taxon>Eukaryota</taxon>
        <taxon>Fungi</taxon>
        <taxon>Dikarya</taxon>
        <taxon>Basidiomycota</taxon>
        <taxon>Agaricomycotina</taxon>
        <taxon>Agaricomycetes</taxon>
        <taxon>Cantharellales</taxon>
        <taxon>Ceratobasidiaceae</taxon>
        <taxon>Rhizoctonia</taxon>
    </lineage>
</organism>
<name>A0A0K6FXE9_9AGAM</name>
<feature type="compositionally biased region" description="Polar residues" evidence="1">
    <location>
        <begin position="1"/>
        <end position="41"/>
    </location>
</feature>
<accession>A0A0K6FXE9</accession>
<dbReference type="Proteomes" id="UP000044841">
    <property type="component" value="Unassembled WGS sequence"/>
</dbReference>
<evidence type="ECO:0000256" key="1">
    <source>
        <dbReference type="SAM" id="MobiDB-lite"/>
    </source>
</evidence>
<gene>
    <name evidence="2" type="ORF">RSOLAG22IIIB_09209</name>
</gene>
<sequence>MESSQSQEPNTGIPITQAGGNTSSMGENDVANSLGTSTTIVANRVDALPGAEDDQPHPPIQNANAGQVANVPALEQGSTPLAKSFMGLNLLR</sequence>
<evidence type="ECO:0000313" key="3">
    <source>
        <dbReference type="Proteomes" id="UP000044841"/>
    </source>
</evidence>
<evidence type="ECO:0000313" key="2">
    <source>
        <dbReference type="EMBL" id="CUA70935.1"/>
    </source>
</evidence>